<dbReference type="Pfam" id="PF11838">
    <property type="entry name" value="ERAP1_C"/>
    <property type="match status" value="1"/>
</dbReference>
<dbReference type="EMBL" id="BTSY01000003">
    <property type="protein sequence ID" value="GMT17345.1"/>
    <property type="molecule type" value="Genomic_DNA"/>
</dbReference>
<evidence type="ECO:0000256" key="2">
    <source>
        <dbReference type="SAM" id="Phobius"/>
    </source>
</evidence>
<evidence type="ECO:0000259" key="4">
    <source>
        <dbReference type="Pfam" id="PF11838"/>
    </source>
</evidence>
<keyword evidence="2" id="KW-1133">Transmembrane helix</keyword>
<feature type="transmembrane region" description="Helical" evidence="2">
    <location>
        <begin position="571"/>
        <end position="597"/>
    </location>
</feature>
<feature type="signal peptide" evidence="3">
    <location>
        <begin position="1"/>
        <end position="26"/>
    </location>
</feature>
<keyword evidence="2" id="KW-0812">Transmembrane</keyword>
<keyword evidence="2" id="KW-0472">Membrane</keyword>
<feature type="region of interest" description="Disordered" evidence="1">
    <location>
        <begin position="140"/>
        <end position="165"/>
    </location>
</feature>
<evidence type="ECO:0000313" key="6">
    <source>
        <dbReference type="Proteomes" id="UP001432322"/>
    </source>
</evidence>
<comment type="caution">
    <text evidence="5">The sequence shown here is derived from an EMBL/GenBank/DDBJ whole genome shotgun (WGS) entry which is preliminary data.</text>
</comment>
<dbReference type="Gene3D" id="1.25.50.20">
    <property type="match status" value="1"/>
</dbReference>
<proteinExistence type="predicted"/>
<feature type="domain" description="ERAP1-like C-terminal" evidence="4">
    <location>
        <begin position="640"/>
        <end position="916"/>
    </location>
</feature>
<evidence type="ECO:0000313" key="5">
    <source>
        <dbReference type="EMBL" id="GMT17345.1"/>
    </source>
</evidence>
<dbReference type="InterPro" id="IPR024571">
    <property type="entry name" value="ERAP1-like_C_dom"/>
</dbReference>
<gene>
    <name evidence="5" type="ORF">PFISCL1PPCAC_8642</name>
</gene>
<protein>
    <recommendedName>
        <fullName evidence="4">ERAP1-like C-terminal domain-containing protein</fullName>
    </recommendedName>
</protein>
<reference evidence="5" key="1">
    <citation type="submission" date="2023-10" db="EMBL/GenBank/DDBJ databases">
        <title>Genome assembly of Pristionchus species.</title>
        <authorList>
            <person name="Yoshida K."/>
            <person name="Sommer R.J."/>
        </authorList>
    </citation>
    <scope>NUCLEOTIDE SEQUENCE</scope>
    <source>
        <strain evidence="5">RS5133</strain>
    </source>
</reference>
<name>A0AAV5VCC4_9BILA</name>
<accession>A0AAV5VCC4</accession>
<feature type="non-terminal residue" evidence="5">
    <location>
        <position position="1"/>
    </location>
</feature>
<dbReference type="Proteomes" id="UP001432322">
    <property type="component" value="Unassembled WGS sequence"/>
</dbReference>
<organism evidence="5 6">
    <name type="scientific">Pristionchus fissidentatus</name>
    <dbReference type="NCBI Taxonomy" id="1538716"/>
    <lineage>
        <taxon>Eukaryota</taxon>
        <taxon>Metazoa</taxon>
        <taxon>Ecdysozoa</taxon>
        <taxon>Nematoda</taxon>
        <taxon>Chromadorea</taxon>
        <taxon>Rhabditida</taxon>
        <taxon>Rhabditina</taxon>
        <taxon>Diplogasteromorpha</taxon>
        <taxon>Diplogasteroidea</taxon>
        <taxon>Neodiplogasteridae</taxon>
        <taxon>Pristionchus</taxon>
    </lineage>
</organism>
<evidence type="ECO:0000256" key="1">
    <source>
        <dbReference type="SAM" id="MobiDB-lite"/>
    </source>
</evidence>
<keyword evidence="6" id="KW-1185">Reference proteome</keyword>
<sequence>ARSSDAFVMIRLIVIFLSAFVITTQSRNHAVIRPPPYKPDYSEIIWEQCRADKEREGLCLVGLKGHNDCHSTTLWDKDDKEGWNDVKIKDLLQGMLRDDEKCNTGIFIKSISLNKWLFVVQLFVSGVDYTEGVRLILRDTVTPKPTPPSSTTPPTSGGVGGGGAEPPPYVPDELVLFNCVPRADTPYIETDLDFTNEHIAFAFVGHNTSFFELDRILCSFTLESPDKKDIIRETLPNVVVKGREGREVNKWAMVLQAKPMATTETTDSWKWKDIKLADRTGDMKFNYIASTMEEREGKCSLNYAEFPKNLGSLNFFPLYPSYELSPVNTDFNNLACEDPLAKIIYKEDIRLYAVHQSYCEEDLKFYYLKFGATEAKINYMDSFSVACGIADCIHCDPLPLLDAPASSFPTAKYTDARDCPEYFCPTNFWTVSAMVGEGENRTEQILTLEAFDSPQCVRNSSDRDVFVWKLDDYELTGAACTQEAECPELKFDDNGPAKVKRNKTDAFCPLGLNVKLSYNNGDNWVETTSLHCDNITGTWYTVGEPDKQFNHSHQLRCEEKKKEEDSVDMPLILSIVITTIAVPLIAVTAFFCVKLGIKRNQMARVREEGQRMKRRPISLHRTTYPNLGAVMDVASMEKDDFNTLIAEFQLYSINERVQFVENLINGFGTKCEIDHYLLLFTHCIEMEPDHHVWKKLILGYKMILIGCNQVNKSRYGLKLNEYLKRCANRMLDRIGWEPGYDEDEQVPHLRAVVFHMLFMTNCIYTNAHMIEEFMMTGDATDPSRRKFVWAFGVRYGGKFDDVRQFFVKAFANTEPENEEIVRKWGSKKNHIIYALCSSKNHEHIEYMLNKLIEECPSTNEELLWAFRACVEDCFDLRIAAREAFKKHHELIKNRMPVTTPEYREIFEMFSRYAYLDFTGEDNWLIKFVSSPGTYTIEEKRMLPLALMAERGETYRIFLKKCLTIKEYTKDLKV</sequence>
<keyword evidence="3" id="KW-0732">Signal</keyword>
<evidence type="ECO:0000256" key="3">
    <source>
        <dbReference type="SAM" id="SignalP"/>
    </source>
</evidence>
<dbReference type="AlphaFoldDB" id="A0AAV5VCC4"/>
<feature type="chain" id="PRO_5043641323" description="ERAP1-like C-terminal domain-containing protein" evidence="3">
    <location>
        <begin position="27"/>
        <end position="973"/>
    </location>
</feature>